<evidence type="ECO:0000313" key="2">
    <source>
        <dbReference type="Proteomes" id="UP001162480"/>
    </source>
</evidence>
<protein>
    <submittedName>
        <fullName evidence="1">Uncharacterized protein</fullName>
    </submittedName>
</protein>
<dbReference type="AlphaFoldDB" id="A0AA36AVT1"/>
<organism evidence="1 2">
    <name type="scientific">Octopus vulgaris</name>
    <name type="common">Common octopus</name>
    <dbReference type="NCBI Taxonomy" id="6645"/>
    <lineage>
        <taxon>Eukaryota</taxon>
        <taxon>Metazoa</taxon>
        <taxon>Spiralia</taxon>
        <taxon>Lophotrochozoa</taxon>
        <taxon>Mollusca</taxon>
        <taxon>Cephalopoda</taxon>
        <taxon>Coleoidea</taxon>
        <taxon>Octopodiformes</taxon>
        <taxon>Octopoda</taxon>
        <taxon>Incirrata</taxon>
        <taxon>Octopodidae</taxon>
        <taxon>Octopus</taxon>
    </lineage>
</organism>
<accession>A0AA36AVT1</accession>
<sequence>MDNGLVFIVSKRISSNQKYIDSEDSEILGEGGAAETTVRWLKEPVSILLSNISSGEMLKLKGKKLERKKKIIDFNTRLFGKQRNAYVLLTIEVGRMDICALRTQYKYGKSLYLDTKDFAN</sequence>
<proteinExistence type="predicted"/>
<evidence type="ECO:0000313" key="1">
    <source>
        <dbReference type="EMBL" id="CAI9722979.1"/>
    </source>
</evidence>
<keyword evidence="2" id="KW-1185">Reference proteome</keyword>
<reference evidence="1" key="1">
    <citation type="submission" date="2023-08" db="EMBL/GenBank/DDBJ databases">
        <authorList>
            <person name="Alioto T."/>
            <person name="Alioto T."/>
            <person name="Gomez Garrido J."/>
        </authorList>
    </citation>
    <scope>NUCLEOTIDE SEQUENCE</scope>
</reference>
<gene>
    <name evidence="1" type="ORF">OCTVUL_1B008733</name>
</gene>
<dbReference type="Proteomes" id="UP001162480">
    <property type="component" value="Chromosome 5"/>
</dbReference>
<dbReference type="EMBL" id="OX597818">
    <property type="protein sequence ID" value="CAI9722979.1"/>
    <property type="molecule type" value="Genomic_DNA"/>
</dbReference>
<name>A0AA36AVT1_OCTVU</name>